<dbReference type="Gene3D" id="6.10.340.10">
    <property type="match status" value="1"/>
</dbReference>
<keyword evidence="6" id="KW-0418">Kinase</keyword>
<feature type="domain" description="Histidine kinase" evidence="9">
    <location>
        <begin position="604"/>
        <end position="824"/>
    </location>
</feature>
<dbReference type="SMART" id="SM00304">
    <property type="entry name" value="HAMP"/>
    <property type="match status" value="2"/>
</dbReference>
<feature type="domain" description="PAC" evidence="12">
    <location>
        <begin position="410"/>
        <end position="460"/>
    </location>
</feature>
<dbReference type="InterPro" id="IPR001610">
    <property type="entry name" value="PAC"/>
</dbReference>
<name>A0A7C2XRC2_9BACT</name>
<sequence length="968" mass="107104">MSWRFSLSYKILAVFLSLTLITLVLGITVLGSMLQLGRLNDQHRQIHNFEMQLNLLESRQLGLTPANAAAAQEEFVRQIDQLREVTAALGREFNPAEADFYRRLELVEELLGHYRQAAEELIAAYQREQAFRLEVPGLRLALFRELAVRMPTWGEDSVLGVNFLALQSQALLQRDPATIGEMRRIIRELGLRRQDLALLAALNSLLAKSEGNYLDYLEAYDRRLYLRETQEHLFLIARRTKEELIGATGAIQVRLFWIAAGVAFLAIFVTLALWFLSARYFNRFILGQRQAIAAIEQGRYDYPLPPLNRDELGELALFMKRMAERLRRSTRRLRRSEKRYRTLIETTATGFVILDLKGVVLDANELYLKLTGRGDKSQVIGRHPLEWTAPGDHQATREALERCLRKGMVRNLMVEYGPAEGPGRPVEINAALVEDEEGAMIMALCRDISERRRAEEALAAERERLAVTLRSIGDGVISTDTEGRVTFINRVAEELTGWRQHEAVGLPLRQVFPIINEKTRQPCESPVDKVLASGHIVGLANHTALITRDGRERSIADSGAPIRDQHSRVIGVVLVFRDVTEQYRMEDELFKAKKLEAVGVLAGGIAHDFNNLLTAIQGNLSLIGLALPPEEENIRSLVQGAEKASIRAGTLTRQLLTFAKGGSPVRKTTDIVAVIKDSAEFVLRGSSCACQYDFAAELWPVEIDSGQISQVVQNIVINAGQAMPEGGVIEVRGRNVAAGDPALPPHLQLAGNRYVRIDIRDHGPGIAADQLERVFDPYFSTKEKGSGLGLAISHSIIDRHSGQITASSLPGQGTTFTFFLPASADRPAAEAGGADRSLSLPGGRVLIMDDEEIIRAVLARMLEQQGFAVTAAADGEQVVASYRRALAENTPFAVVILDLTIPGGMGGKEAARRLLEIDPAARLIVSSGYSNDSIMADFNHYGFRAAVTKPYSLQELLEALRRALVNGA</sequence>
<comment type="caution">
    <text evidence="14">The sequence shown here is derived from an EMBL/GenBank/DDBJ whole genome shotgun (WGS) entry which is preliminary data.</text>
</comment>
<dbReference type="SMART" id="SM00091">
    <property type="entry name" value="PAS"/>
    <property type="match status" value="2"/>
</dbReference>
<dbReference type="Gene3D" id="3.40.50.2300">
    <property type="match status" value="1"/>
</dbReference>
<dbReference type="CDD" id="cd00130">
    <property type="entry name" value="PAS"/>
    <property type="match status" value="2"/>
</dbReference>
<feature type="domain" description="Response regulatory" evidence="10">
    <location>
        <begin position="844"/>
        <end position="964"/>
    </location>
</feature>
<dbReference type="EC" id="2.7.13.3" evidence="3"/>
<dbReference type="InterPro" id="IPR003661">
    <property type="entry name" value="HisK_dim/P_dom"/>
</dbReference>
<dbReference type="GO" id="GO:0016020">
    <property type="term" value="C:membrane"/>
    <property type="evidence" value="ECO:0007669"/>
    <property type="project" value="UniProtKB-SubCell"/>
</dbReference>
<dbReference type="CDD" id="cd06225">
    <property type="entry name" value="HAMP"/>
    <property type="match status" value="1"/>
</dbReference>
<dbReference type="Proteomes" id="UP000885986">
    <property type="component" value="Unassembled WGS sequence"/>
</dbReference>
<evidence type="ECO:0000259" key="12">
    <source>
        <dbReference type="PROSITE" id="PS50113"/>
    </source>
</evidence>
<evidence type="ECO:0000313" key="14">
    <source>
        <dbReference type="EMBL" id="HET97971.1"/>
    </source>
</evidence>
<keyword evidence="8" id="KW-0812">Transmembrane</keyword>
<evidence type="ECO:0000259" key="13">
    <source>
        <dbReference type="PROSITE" id="PS50885"/>
    </source>
</evidence>
<dbReference type="SMART" id="SM00086">
    <property type="entry name" value="PAC"/>
    <property type="match status" value="2"/>
</dbReference>
<organism evidence="14">
    <name type="scientific">Desulfurivibrio alkaliphilus</name>
    <dbReference type="NCBI Taxonomy" id="427923"/>
    <lineage>
        <taxon>Bacteria</taxon>
        <taxon>Pseudomonadati</taxon>
        <taxon>Thermodesulfobacteriota</taxon>
        <taxon>Desulfobulbia</taxon>
        <taxon>Desulfobulbales</taxon>
        <taxon>Desulfobulbaceae</taxon>
        <taxon>Desulfurivibrio</taxon>
    </lineage>
</organism>
<dbReference type="GO" id="GO:0000155">
    <property type="term" value="F:phosphorelay sensor kinase activity"/>
    <property type="evidence" value="ECO:0007669"/>
    <property type="project" value="InterPro"/>
</dbReference>
<dbReference type="Gene3D" id="3.30.450.20">
    <property type="entry name" value="PAS domain"/>
    <property type="match status" value="2"/>
</dbReference>
<dbReference type="PROSITE" id="PS50113">
    <property type="entry name" value="PAC"/>
    <property type="match status" value="2"/>
</dbReference>
<dbReference type="NCBIfam" id="TIGR00229">
    <property type="entry name" value="sensory_box"/>
    <property type="match status" value="2"/>
</dbReference>
<dbReference type="InterPro" id="IPR005467">
    <property type="entry name" value="His_kinase_dom"/>
</dbReference>
<dbReference type="Pfam" id="PF00072">
    <property type="entry name" value="Response_reg"/>
    <property type="match status" value="1"/>
</dbReference>
<evidence type="ECO:0000256" key="3">
    <source>
        <dbReference type="ARBA" id="ARBA00012438"/>
    </source>
</evidence>
<feature type="domain" description="PAS" evidence="11">
    <location>
        <begin position="461"/>
        <end position="534"/>
    </location>
</feature>
<dbReference type="SUPFAM" id="SSF55874">
    <property type="entry name" value="ATPase domain of HSP90 chaperone/DNA topoisomerase II/histidine kinase"/>
    <property type="match status" value="1"/>
</dbReference>
<evidence type="ECO:0000259" key="10">
    <source>
        <dbReference type="PROSITE" id="PS50110"/>
    </source>
</evidence>
<dbReference type="InterPro" id="IPR036097">
    <property type="entry name" value="HisK_dim/P_sf"/>
</dbReference>
<evidence type="ECO:0000256" key="7">
    <source>
        <dbReference type="PROSITE-ProRule" id="PRU00169"/>
    </source>
</evidence>
<dbReference type="InterPro" id="IPR011006">
    <property type="entry name" value="CheY-like_superfamily"/>
</dbReference>
<dbReference type="PANTHER" id="PTHR43065">
    <property type="entry name" value="SENSOR HISTIDINE KINASE"/>
    <property type="match status" value="1"/>
</dbReference>
<keyword evidence="8" id="KW-1133">Transmembrane helix</keyword>
<dbReference type="InterPro" id="IPR036890">
    <property type="entry name" value="HATPase_C_sf"/>
</dbReference>
<evidence type="ECO:0000259" key="9">
    <source>
        <dbReference type="PROSITE" id="PS50109"/>
    </source>
</evidence>
<dbReference type="PRINTS" id="PR00344">
    <property type="entry name" value="BCTRLSENSOR"/>
</dbReference>
<dbReference type="InterPro" id="IPR013656">
    <property type="entry name" value="PAS_4"/>
</dbReference>
<feature type="domain" description="HAMP" evidence="13">
    <location>
        <begin position="279"/>
        <end position="331"/>
    </location>
</feature>
<dbReference type="InterPro" id="IPR003660">
    <property type="entry name" value="HAMP_dom"/>
</dbReference>
<evidence type="ECO:0000256" key="6">
    <source>
        <dbReference type="ARBA" id="ARBA00022777"/>
    </source>
</evidence>
<dbReference type="InterPro" id="IPR000700">
    <property type="entry name" value="PAS-assoc_C"/>
</dbReference>
<evidence type="ECO:0000256" key="8">
    <source>
        <dbReference type="SAM" id="Phobius"/>
    </source>
</evidence>
<evidence type="ECO:0000259" key="11">
    <source>
        <dbReference type="PROSITE" id="PS50112"/>
    </source>
</evidence>
<dbReference type="Pfam" id="PF00672">
    <property type="entry name" value="HAMP"/>
    <property type="match status" value="1"/>
</dbReference>
<dbReference type="PANTHER" id="PTHR43065:SF42">
    <property type="entry name" value="TWO-COMPONENT SENSOR PPRA"/>
    <property type="match status" value="1"/>
</dbReference>
<accession>A0A7C2XRC2</accession>
<keyword evidence="8" id="KW-0472">Membrane</keyword>
<reference evidence="14" key="1">
    <citation type="journal article" date="2020" name="mSystems">
        <title>Genome- and Community-Level Interaction Insights into Carbon Utilization and Element Cycling Functions of Hydrothermarchaeota in Hydrothermal Sediment.</title>
        <authorList>
            <person name="Zhou Z."/>
            <person name="Liu Y."/>
            <person name="Xu W."/>
            <person name="Pan J."/>
            <person name="Luo Z.H."/>
            <person name="Li M."/>
        </authorList>
    </citation>
    <scope>NUCLEOTIDE SEQUENCE [LARGE SCALE GENOMIC DNA]</scope>
    <source>
        <strain evidence="14">SpSt-1224</strain>
    </source>
</reference>
<dbReference type="AlphaFoldDB" id="A0A7C2XRC2"/>
<feature type="transmembrane region" description="Helical" evidence="8">
    <location>
        <begin position="255"/>
        <end position="276"/>
    </location>
</feature>
<dbReference type="PROSITE" id="PS50109">
    <property type="entry name" value="HIS_KIN"/>
    <property type="match status" value="1"/>
</dbReference>
<dbReference type="SMART" id="SM00388">
    <property type="entry name" value="HisKA"/>
    <property type="match status" value="1"/>
</dbReference>
<evidence type="ECO:0000256" key="1">
    <source>
        <dbReference type="ARBA" id="ARBA00000085"/>
    </source>
</evidence>
<dbReference type="Gene3D" id="1.10.287.130">
    <property type="match status" value="1"/>
</dbReference>
<dbReference type="InterPro" id="IPR001789">
    <property type="entry name" value="Sig_transdc_resp-reg_receiver"/>
</dbReference>
<gene>
    <name evidence="14" type="ORF">ENN98_04650</name>
</gene>
<dbReference type="InterPro" id="IPR004358">
    <property type="entry name" value="Sig_transdc_His_kin-like_C"/>
</dbReference>
<dbReference type="SUPFAM" id="SSF52172">
    <property type="entry name" value="CheY-like"/>
    <property type="match status" value="1"/>
</dbReference>
<dbReference type="InterPro" id="IPR003594">
    <property type="entry name" value="HATPase_dom"/>
</dbReference>
<dbReference type="Pfam" id="PF08448">
    <property type="entry name" value="PAS_4"/>
    <property type="match status" value="2"/>
</dbReference>
<evidence type="ECO:0000256" key="4">
    <source>
        <dbReference type="ARBA" id="ARBA00022553"/>
    </source>
</evidence>
<evidence type="ECO:0000256" key="5">
    <source>
        <dbReference type="ARBA" id="ARBA00022679"/>
    </source>
</evidence>
<dbReference type="InterPro" id="IPR035965">
    <property type="entry name" value="PAS-like_dom_sf"/>
</dbReference>
<comment type="subcellular location">
    <subcellularLocation>
        <location evidence="2">Membrane</location>
    </subcellularLocation>
</comment>
<evidence type="ECO:0000256" key="2">
    <source>
        <dbReference type="ARBA" id="ARBA00004370"/>
    </source>
</evidence>
<dbReference type="Pfam" id="PF00512">
    <property type="entry name" value="HisKA"/>
    <property type="match status" value="1"/>
</dbReference>
<dbReference type="SMART" id="SM00387">
    <property type="entry name" value="HATPase_c"/>
    <property type="match status" value="1"/>
</dbReference>
<dbReference type="PROSITE" id="PS50110">
    <property type="entry name" value="RESPONSE_REGULATORY"/>
    <property type="match status" value="1"/>
</dbReference>
<dbReference type="CDD" id="cd00082">
    <property type="entry name" value="HisKA"/>
    <property type="match status" value="1"/>
</dbReference>
<dbReference type="Pfam" id="PF02518">
    <property type="entry name" value="HATPase_c"/>
    <property type="match status" value="1"/>
</dbReference>
<keyword evidence="5" id="KW-0808">Transferase</keyword>
<keyword evidence="4 7" id="KW-0597">Phosphoprotein</keyword>
<dbReference type="SUPFAM" id="SSF47384">
    <property type="entry name" value="Homodimeric domain of signal transducing histidine kinase"/>
    <property type="match status" value="1"/>
</dbReference>
<dbReference type="Gene3D" id="3.30.565.10">
    <property type="entry name" value="Histidine kinase-like ATPase, C-terminal domain"/>
    <property type="match status" value="1"/>
</dbReference>
<dbReference type="InterPro" id="IPR000014">
    <property type="entry name" value="PAS"/>
</dbReference>
<dbReference type="EMBL" id="DSDS01000107">
    <property type="protein sequence ID" value="HET97971.1"/>
    <property type="molecule type" value="Genomic_DNA"/>
</dbReference>
<protein>
    <recommendedName>
        <fullName evidence="3">histidine kinase</fullName>
        <ecNumber evidence="3">2.7.13.3</ecNumber>
    </recommendedName>
</protein>
<dbReference type="SUPFAM" id="SSF55785">
    <property type="entry name" value="PYP-like sensor domain (PAS domain)"/>
    <property type="match status" value="2"/>
</dbReference>
<dbReference type="SMART" id="SM00448">
    <property type="entry name" value="REC"/>
    <property type="match status" value="1"/>
</dbReference>
<proteinExistence type="predicted"/>
<feature type="modified residue" description="4-aspartylphosphate" evidence="7">
    <location>
        <position position="898"/>
    </location>
</feature>
<dbReference type="PROSITE" id="PS50885">
    <property type="entry name" value="HAMP"/>
    <property type="match status" value="1"/>
</dbReference>
<comment type="catalytic activity">
    <reaction evidence="1">
        <text>ATP + protein L-histidine = ADP + protein N-phospho-L-histidine.</text>
        <dbReference type="EC" id="2.7.13.3"/>
    </reaction>
</comment>
<dbReference type="PROSITE" id="PS50112">
    <property type="entry name" value="PAS"/>
    <property type="match status" value="2"/>
</dbReference>
<feature type="domain" description="PAC" evidence="12">
    <location>
        <begin position="539"/>
        <end position="591"/>
    </location>
</feature>
<feature type="domain" description="PAS" evidence="11">
    <location>
        <begin position="336"/>
        <end position="407"/>
    </location>
</feature>